<feature type="transmembrane region" description="Helical" evidence="1">
    <location>
        <begin position="46"/>
        <end position="67"/>
    </location>
</feature>
<dbReference type="Proteomes" id="UP001500403">
    <property type="component" value="Unassembled WGS sequence"/>
</dbReference>
<evidence type="ECO:0000313" key="3">
    <source>
        <dbReference type="Proteomes" id="UP001500403"/>
    </source>
</evidence>
<sequence>MTVLANGGFALPAPAVVVVVLVRPAPGRPGSIHHSGRIRSSARAGFAPGALGLLVSAGVYLGLFAAMPVPPAAETGPGAGQ</sequence>
<evidence type="ECO:0008006" key="4">
    <source>
        <dbReference type="Google" id="ProtNLM"/>
    </source>
</evidence>
<dbReference type="EMBL" id="BAAAUD010000014">
    <property type="protein sequence ID" value="GAA2931057.1"/>
    <property type="molecule type" value="Genomic_DNA"/>
</dbReference>
<protein>
    <recommendedName>
        <fullName evidence="4">DUF4190 domain-containing protein</fullName>
    </recommendedName>
</protein>
<evidence type="ECO:0000256" key="1">
    <source>
        <dbReference type="SAM" id="Phobius"/>
    </source>
</evidence>
<feature type="transmembrane region" description="Helical" evidence="1">
    <location>
        <begin position="6"/>
        <end position="25"/>
    </location>
</feature>
<comment type="caution">
    <text evidence="2">The sequence shown here is derived from an EMBL/GenBank/DDBJ whole genome shotgun (WGS) entry which is preliminary data.</text>
</comment>
<keyword evidence="1" id="KW-0472">Membrane</keyword>
<reference evidence="2 3" key="1">
    <citation type="journal article" date="2019" name="Int. J. Syst. Evol. Microbiol.">
        <title>The Global Catalogue of Microorganisms (GCM) 10K type strain sequencing project: providing services to taxonomists for standard genome sequencing and annotation.</title>
        <authorList>
            <consortium name="The Broad Institute Genomics Platform"/>
            <consortium name="The Broad Institute Genome Sequencing Center for Infectious Disease"/>
            <person name="Wu L."/>
            <person name="Ma J."/>
        </authorList>
    </citation>
    <scope>NUCLEOTIDE SEQUENCE [LARGE SCALE GENOMIC DNA]</scope>
    <source>
        <strain evidence="2 3">JCM 9088</strain>
    </source>
</reference>
<keyword evidence="3" id="KW-1185">Reference proteome</keyword>
<evidence type="ECO:0000313" key="2">
    <source>
        <dbReference type="EMBL" id="GAA2931057.1"/>
    </source>
</evidence>
<accession>A0ABN3X0M4</accession>
<organism evidence="2 3">
    <name type="scientific">Streptomyces enissocaesilis</name>
    <dbReference type="NCBI Taxonomy" id="332589"/>
    <lineage>
        <taxon>Bacteria</taxon>
        <taxon>Bacillati</taxon>
        <taxon>Actinomycetota</taxon>
        <taxon>Actinomycetes</taxon>
        <taxon>Kitasatosporales</taxon>
        <taxon>Streptomycetaceae</taxon>
        <taxon>Streptomyces</taxon>
        <taxon>Streptomyces rochei group</taxon>
    </lineage>
</organism>
<proteinExistence type="predicted"/>
<keyword evidence="1" id="KW-0812">Transmembrane</keyword>
<name>A0ABN3X0M4_9ACTN</name>
<keyword evidence="1" id="KW-1133">Transmembrane helix</keyword>
<gene>
    <name evidence="2" type="ORF">GCM10010446_14780</name>
</gene>
<dbReference type="RefSeq" id="WP_344492530.1">
    <property type="nucleotide sequence ID" value="NZ_BAAAUD010000014.1"/>
</dbReference>